<keyword evidence="5" id="KW-1185">Reference proteome</keyword>
<dbReference type="InterPro" id="IPR002053">
    <property type="entry name" value="Glyco_hydro_25"/>
</dbReference>
<dbReference type="PANTHER" id="PTHR34135">
    <property type="entry name" value="LYSOZYME"/>
    <property type="match status" value="1"/>
</dbReference>
<dbReference type="GO" id="GO:0016998">
    <property type="term" value="P:cell wall macromolecule catabolic process"/>
    <property type="evidence" value="ECO:0007669"/>
    <property type="project" value="InterPro"/>
</dbReference>
<dbReference type="RefSeq" id="WP_245796328.1">
    <property type="nucleotide sequence ID" value="NZ_FONG01000017.1"/>
</dbReference>
<dbReference type="InterPro" id="IPR017853">
    <property type="entry name" value="GH"/>
</dbReference>
<dbReference type="Pfam" id="PF01183">
    <property type="entry name" value="Glyco_hydro_25"/>
    <property type="match status" value="1"/>
</dbReference>
<dbReference type="SUPFAM" id="SSF51445">
    <property type="entry name" value="(Trans)glycosidases"/>
    <property type="match status" value="1"/>
</dbReference>
<gene>
    <name evidence="4" type="ORF">SAMN05216251_11753</name>
</gene>
<comment type="similarity">
    <text evidence="1">Belongs to the glycosyl hydrolase 25 family.</text>
</comment>
<dbReference type="STRING" id="380248.SAMN05216251_11753"/>
<evidence type="ECO:0000256" key="2">
    <source>
        <dbReference type="ARBA" id="ARBA00022801"/>
    </source>
</evidence>
<dbReference type="Gene3D" id="3.20.20.80">
    <property type="entry name" value="Glycosidases"/>
    <property type="match status" value="1"/>
</dbReference>
<dbReference type="PROSITE" id="PS51904">
    <property type="entry name" value="GLYCOSYL_HYDROL_F25_2"/>
    <property type="match status" value="1"/>
</dbReference>
<accession>A0A1I2JD61</accession>
<dbReference type="EMBL" id="FONG01000017">
    <property type="protein sequence ID" value="SFF51783.1"/>
    <property type="molecule type" value="Genomic_DNA"/>
</dbReference>
<reference evidence="5" key="1">
    <citation type="submission" date="2016-10" db="EMBL/GenBank/DDBJ databases">
        <authorList>
            <person name="Varghese N."/>
            <person name="Submissions S."/>
        </authorList>
    </citation>
    <scope>NUCLEOTIDE SEQUENCE [LARGE SCALE GENOMIC DNA]</scope>
    <source>
        <strain evidence="5">CGMCC 4.3510</strain>
    </source>
</reference>
<protein>
    <submittedName>
        <fullName evidence="4">Glycosyl hydrolases family 25</fullName>
    </submittedName>
</protein>
<dbReference type="GO" id="GO:0003796">
    <property type="term" value="F:lysozyme activity"/>
    <property type="evidence" value="ECO:0007669"/>
    <property type="project" value="InterPro"/>
</dbReference>
<dbReference type="SMART" id="SM00641">
    <property type="entry name" value="Glyco_25"/>
    <property type="match status" value="1"/>
</dbReference>
<dbReference type="PANTHER" id="PTHR34135:SF2">
    <property type="entry name" value="LYSOZYME"/>
    <property type="match status" value="1"/>
</dbReference>
<sequence>MATSRGLDVSSFQGTQDWKALARSGITFAFAKASEGEHTRDSRFAGHIGGIIAAGLVPGAYHFGWPNQNAAKEAANYVAAVKSHARRGFVHVLDLERRSDGANYSGRTAAQIRAYASAWITAVAKAFPGQRVGVYTSADDITNKHVPANSGFLWYPAYPSGAMSYAEAEKHARPAPSGQHPLFWQFTSTPLDRDLAYLSPADLRTWAANDPEDTLPEPFDVWAYKGQLNGKTDPHDAYSYLRGTNADVKTLARRLDALTATVNTLAKALAAANPAIDADTLLTQVHQAIDTAVTAGEAPE</sequence>
<dbReference type="AlphaFoldDB" id="A0A1I2JD61"/>
<evidence type="ECO:0000256" key="1">
    <source>
        <dbReference type="ARBA" id="ARBA00010646"/>
    </source>
</evidence>
<proteinExistence type="inferred from homology"/>
<dbReference type="InterPro" id="IPR018077">
    <property type="entry name" value="Glyco_hydro_fam25_subgr"/>
</dbReference>
<dbReference type="Proteomes" id="UP000199323">
    <property type="component" value="Unassembled WGS sequence"/>
</dbReference>
<dbReference type="GO" id="GO:0009253">
    <property type="term" value="P:peptidoglycan catabolic process"/>
    <property type="evidence" value="ECO:0007669"/>
    <property type="project" value="InterPro"/>
</dbReference>
<evidence type="ECO:0000313" key="5">
    <source>
        <dbReference type="Proteomes" id="UP000199323"/>
    </source>
</evidence>
<dbReference type="CDD" id="cd00599">
    <property type="entry name" value="GH25_muramidase"/>
    <property type="match status" value="1"/>
</dbReference>
<keyword evidence="2 4" id="KW-0378">Hydrolase</keyword>
<keyword evidence="3" id="KW-0326">Glycosidase</keyword>
<dbReference type="GO" id="GO:0016052">
    <property type="term" value="P:carbohydrate catabolic process"/>
    <property type="evidence" value="ECO:0007669"/>
    <property type="project" value="TreeGrafter"/>
</dbReference>
<organism evidence="4 5">
    <name type="scientific">Actinacidiphila alni</name>
    <dbReference type="NCBI Taxonomy" id="380248"/>
    <lineage>
        <taxon>Bacteria</taxon>
        <taxon>Bacillati</taxon>
        <taxon>Actinomycetota</taxon>
        <taxon>Actinomycetes</taxon>
        <taxon>Kitasatosporales</taxon>
        <taxon>Streptomycetaceae</taxon>
        <taxon>Actinacidiphila</taxon>
    </lineage>
</organism>
<evidence type="ECO:0000256" key="3">
    <source>
        <dbReference type="ARBA" id="ARBA00023295"/>
    </source>
</evidence>
<evidence type="ECO:0000313" key="4">
    <source>
        <dbReference type="EMBL" id="SFF51783.1"/>
    </source>
</evidence>
<name>A0A1I2JD61_9ACTN</name>